<sequence length="402" mass="45525">MSDPKHVIDNKNADDYGIQLNRWFLISLGAWPQTSASNKIKKLAVSMQIFIFSATMAIILLPCMLHMALEKRDIKTKLNALVPLVNRLMGSINYWALLTRNKDIQRCIWHMEADWKLVRRSVDREVMFQYAKIGRFMTVICATFMHGATVLLTAVTSMKRITVIIGNRTITMHPMTCPMYSKMLDVRLSPANEIMLGIQTFSAFVMASSTVAICSLAAVFAMHACGQLNVMHTWLNELAEEKNNHLAEQKLAAIVKHHWRVLGFVQQIESIMHKACLGELMGCTMCMCLLGYYTVMTWNAFNGAKILTYFIGYIAMGFNIFIYCYIGEILTEQCKKIGDIAYMTNWYKLPHKTALSLILIIMQSSHIIKITAGKLVLLSISTFGDIIKTSTAYLNILRTMTA</sequence>
<keyword evidence="6 10" id="KW-1133">Transmembrane helix</keyword>
<evidence type="ECO:0000256" key="4">
    <source>
        <dbReference type="ARBA" id="ARBA00022692"/>
    </source>
</evidence>
<proteinExistence type="inferred from homology"/>
<dbReference type="GO" id="GO:0005886">
    <property type="term" value="C:plasma membrane"/>
    <property type="evidence" value="ECO:0007669"/>
    <property type="project" value="UniProtKB-SubCell"/>
</dbReference>
<feature type="transmembrane region" description="Helical" evidence="10">
    <location>
        <begin position="306"/>
        <end position="326"/>
    </location>
</feature>
<dbReference type="GO" id="GO:0005549">
    <property type="term" value="F:odorant binding"/>
    <property type="evidence" value="ECO:0007669"/>
    <property type="project" value="InterPro"/>
</dbReference>
<dbReference type="Proteomes" id="UP000504618">
    <property type="component" value="Unplaced"/>
</dbReference>
<protein>
    <recommendedName>
        <fullName evidence="10">Odorant receptor</fullName>
    </recommendedName>
</protein>
<evidence type="ECO:0000256" key="9">
    <source>
        <dbReference type="ARBA" id="ARBA00023224"/>
    </source>
</evidence>
<keyword evidence="11" id="KW-1185">Reference proteome</keyword>
<dbReference type="PANTHER" id="PTHR21137">
    <property type="entry name" value="ODORANT RECEPTOR"/>
    <property type="match status" value="1"/>
</dbReference>
<feature type="transmembrane region" description="Helical" evidence="10">
    <location>
        <begin position="136"/>
        <end position="155"/>
    </location>
</feature>
<evidence type="ECO:0000256" key="10">
    <source>
        <dbReference type="RuleBase" id="RU351113"/>
    </source>
</evidence>
<dbReference type="GeneID" id="112468949"/>
<evidence type="ECO:0000256" key="8">
    <source>
        <dbReference type="ARBA" id="ARBA00023170"/>
    </source>
</evidence>
<dbReference type="Pfam" id="PF02949">
    <property type="entry name" value="7tm_6"/>
    <property type="match status" value="1"/>
</dbReference>
<evidence type="ECO:0000313" key="11">
    <source>
        <dbReference type="Proteomes" id="UP000504618"/>
    </source>
</evidence>
<keyword evidence="3 10" id="KW-0716">Sensory transduction</keyword>
<evidence type="ECO:0000313" key="12">
    <source>
        <dbReference type="RefSeq" id="XP_024894151.1"/>
    </source>
</evidence>
<keyword evidence="9 10" id="KW-0807">Transducer</keyword>
<evidence type="ECO:0000256" key="6">
    <source>
        <dbReference type="ARBA" id="ARBA00022989"/>
    </source>
</evidence>
<feature type="transmembrane region" description="Helical" evidence="10">
    <location>
        <begin position="276"/>
        <end position="294"/>
    </location>
</feature>
<evidence type="ECO:0000256" key="7">
    <source>
        <dbReference type="ARBA" id="ARBA00023136"/>
    </source>
</evidence>
<dbReference type="GO" id="GO:0004984">
    <property type="term" value="F:olfactory receptor activity"/>
    <property type="evidence" value="ECO:0007669"/>
    <property type="project" value="InterPro"/>
</dbReference>
<feature type="transmembrane region" description="Helical" evidence="10">
    <location>
        <begin position="49"/>
        <end position="69"/>
    </location>
</feature>
<dbReference type="PANTHER" id="PTHR21137:SF35">
    <property type="entry name" value="ODORANT RECEPTOR 19A-RELATED"/>
    <property type="match status" value="1"/>
</dbReference>
<keyword evidence="2" id="KW-1003">Cell membrane</keyword>
<gene>
    <name evidence="12" type="primary">LOC112468949</name>
</gene>
<dbReference type="AlphaFoldDB" id="A0A6J1RNN7"/>
<evidence type="ECO:0000256" key="2">
    <source>
        <dbReference type="ARBA" id="ARBA00022475"/>
    </source>
</evidence>
<keyword evidence="8 10" id="KW-0675">Receptor</keyword>
<reference evidence="12" key="1">
    <citation type="submission" date="2025-08" db="UniProtKB">
        <authorList>
            <consortium name="RefSeq"/>
        </authorList>
    </citation>
    <scope>IDENTIFICATION</scope>
    <source>
        <tissue evidence="12">Whole body</tissue>
    </source>
</reference>
<dbReference type="RefSeq" id="XP_024894151.1">
    <property type="nucleotide sequence ID" value="XM_025038383.1"/>
</dbReference>
<feature type="transmembrane region" description="Helical" evidence="10">
    <location>
        <begin position="194"/>
        <end position="221"/>
    </location>
</feature>
<name>A0A6J1RNN7_9HYME</name>
<organism evidence="11 12">
    <name type="scientific">Temnothorax curvispinosus</name>
    <dbReference type="NCBI Taxonomy" id="300111"/>
    <lineage>
        <taxon>Eukaryota</taxon>
        <taxon>Metazoa</taxon>
        <taxon>Ecdysozoa</taxon>
        <taxon>Arthropoda</taxon>
        <taxon>Hexapoda</taxon>
        <taxon>Insecta</taxon>
        <taxon>Pterygota</taxon>
        <taxon>Neoptera</taxon>
        <taxon>Endopterygota</taxon>
        <taxon>Hymenoptera</taxon>
        <taxon>Apocrita</taxon>
        <taxon>Aculeata</taxon>
        <taxon>Formicoidea</taxon>
        <taxon>Formicidae</taxon>
        <taxon>Myrmicinae</taxon>
        <taxon>Temnothorax</taxon>
    </lineage>
</organism>
<accession>A0A6J1RNN7</accession>
<dbReference type="OrthoDB" id="7539170at2759"/>
<evidence type="ECO:0000256" key="3">
    <source>
        <dbReference type="ARBA" id="ARBA00022606"/>
    </source>
</evidence>
<comment type="subcellular location">
    <subcellularLocation>
        <location evidence="1 10">Cell membrane</location>
        <topology evidence="1 10">Multi-pass membrane protein</topology>
    </subcellularLocation>
</comment>
<evidence type="ECO:0000256" key="1">
    <source>
        <dbReference type="ARBA" id="ARBA00004651"/>
    </source>
</evidence>
<comment type="similarity">
    <text evidence="10">Belongs to the insect chemoreceptor superfamily. Heteromeric odorant receptor channel (TC 1.A.69) family.</text>
</comment>
<evidence type="ECO:0000256" key="5">
    <source>
        <dbReference type="ARBA" id="ARBA00022725"/>
    </source>
</evidence>
<comment type="caution">
    <text evidence="10">Lacks conserved residue(s) required for the propagation of feature annotation.</text>
</comment>
<keyword evidence="5 10" id="KW-0552">Olfaction</keyword>
<keyword evidence="4 10" id="KW-0812">Transmembrane</keyword>
<dbReference type="GO" id="GO:0007165">
    <property type="term" value="P:signal transduction"/>
    <property type="evidence" value="ECO:0007669"/>
    <property type="project" value="UniProtKB-KW"/>
</dbReference>
<keyword evidence="7 10" id="KW-0472">Membrane</keyword>
<dbReference type="InterPro" id="IPR004117">
    <property type="entry name" value="7tm6_olfct_rcpt"/>
</dbReference>